<dbReference type="PANTHER" id="PTHR33449">
    <property type="entry name" value="NUCLEOID-ASSOCIATED PROTEIN YBAB"/>
    <property type="match status" value="1"/>
</dbReference>
<feature type="coiled-coil region" evidence="3">
    <location>
        <begin position="8"/>
        <end position="35"/>
    </location>
</feature>
<comment type="function">
    <text evidence="2">Binds to DNA and alters its conformation. May be involved in regulation of gene expression, nucleoid organization and DNA protection.</text>
</comment>
<organism evidence="4 5">
    <name type="scientific">Telmatocola sphagniphila</name>
    <dbReference type="NCBI Taxonomy" id="1123043"/>
    <lineage>
        <taxon>Bacteria</taxon>
        <taxon>Pseudomonadati</taxon>
        <taxon>Planctomycetota</taxon>
        <taxon>Planctomycetia</taxon>
        <taxon>Gemmatales</taxon>
        <taxon>Gemmataceae</taxon>
    </lineage>
</organism>
<keyword evidence="3" id="KW-0175">Coiled coil</keyword>
<dbReference type="GO" id="GO:0043590">
    <property type="term" value="C:bacterial nucleoid"/>
    <property type="evidence" value="ECO:0007669"/>
    <property type="project" value="UniProtKB-UniRule"/>
</dbReference>
<dbReference type="Pfam" id="PF02575">
    <property type="entry name" value="YbaB_DNA_bd"/>
    <property type="match status" value="1"/>
</dbReference>
<dbReference type="GO" id="GO:0003677">
    <property type="term" value="F:DNA binding"/>
    <property type="evidence" value="ECO:0007669"/>
    <property type="project" value="UniProtKB-UniRule"/>
</dbReference>
<keyword evidence="5" id="KW-1185">Reference proteome</keyword>
<dbReference type="NCBIfam" id="TIGR00103">
    <property type="entry name" value="DNA_YbaB_EbfC"/>
    <property type="match status" value="1"/>
</dbReference>
<dbReference type="AlphaFoldDB" id="A0A8E6BAL5"/>
<dbReference type="SUPFAM" id="SSF82607">
    <property type="entry name" value="YbaB-like"/>
    <property type="match status" value="1"/>
</dbReference>
<comment type="subcellular location">
    <subcellularLocation>
        <location evidence="2">Cytoplasm</location>
        <location evidence="2">Nucleoid</location>
    </subcellularLocation>
</comment>
<reference evidence="4" key="1">
    <citation type="submission" date="2021-05" db="EMBL/GenBank/DDBJ databases">
        <title>Complete genome sequence of the cellulolytic planctomycete Telmatocola sphagniphila SP2T and characterization of the first cellulase from planctomycetes.</title>
        <authorList>
            <person name="Rakitin A.L."/>
            <person name="Beletsky A.V."/>
            <person name="Naumoff D.G."/>
            <person name="Kulichevskaya I.S."/>
            <person name="Mardanov A.V."/>
            <person name="Ravin N.V."/>
            <person name="Dedysh S.N."/>
        </authorList>
    </citation>
    <scope>NUCLEOTIDE SEQUENCE</scope>
    <source>
        <strain evidence="4">SP2T</strain>
    </source>
</reference>
<dbReference type="EMBL" id="CP074694">
    <property type="protein sequence ID" value="QVL34484.1"/>
    <property type="molecule type" value="Genomic_DNA"/>
</dbReference>
<evidence type="ECO:0000313" key="4">
    <source>
        <dbReference type="EMBL" id="QVL34484.1"/>
    </source>
</evidence>
<comment type="subunit">
    <text evidence="2">Homodimer.</text>
</comment>
<keyword evidence="2" id="KW-0963">Cytoplasm</keyword>
<dbReference type="InterPro" id="IPR004401">
    <property type="entry name" value="YbaB/EbfC"/>
</dbReference>
<name>A0A8E6BAL5_9BACT</name>
<proteinExistence type="inferred from homology"/>
<evidence type="ECO:0000256" key="2">
    <source>
        <dbReference type="HAMAP-Rule" id="MF_00274"/>
    </source>
</evidence>
<dbReference type="PANTHER" id="PTHR33449:SF1">
    <property type="entry name" value="NUCLEOID-ASSOCIATED PROTEIN YBAB"/>
    <property type="match status" value="1"/>
</dbReference>
<dbReference type="PIRSF" id="PIRSF004555">
    <property type="entry name" value="UCP004555"/>
    <property type="match status" value="1"/>
</dbReference>
<evidence type="ECO:0000256" key="1">
    <source>
        <dbReference type="ARBA" id="ARBA00023125"/>
    </source>
</evidence>
<dbReference type="GO" id="GO:0005829">
    <property type="term" value="C:cytosol"/>
    <property type="evidence" value="ECO:0007669"/>
    <property type="project" value="TreeGrafter"/>
</dbReference>
<dbReference type="Proteomes" id="UP000676194">
    <property type="component" value="Chromosome"/>
</dbReference>
<evidence type="ECO:0000256" key="3">
    <source>
        <dbReference type="SAM" id="Coils"/>
    </source>
</evidence>
<dbReference type="Gene3D" id="3.30.1310.10">
    <property type="entry name" value="Nucleoid-associated protein YbaB-like domain"/>
    <property type="match status" value="1"/>
</dbReference>
<dbReference type="HAMAP" id="MF_00274">
    <property type="entry name" value="DNA_YbaB_EbfC"/>
    <property type="match status" value="1"/>
</dbReference>
<keyword evidence="1 2" id="KW-0238">DNA-binding</keyword>
<sequence length="113" mass="12288">MFGQLGQMAGMMKNLPKLQKQMEEYQQRINSLTAEGNAGAGMVTVKVNGKMEVLSCRITDEALKLNDREMLEDLIVAATNQAMSKVRQVLAEEMSKMTSGLGLPPGMNIPGLS</sequence>
<comment type="similarity">
    <text evidence="2">Belongs to the YbaB/EbfC family.</text>
</comment>
<protein>
    <recommendedName>
        <fullName evidence="2">Nucleoid-associated protein KIH39_11415</fullName>
    </recommendedName>
</protein>
<gene>
    <name evidence="4" type="ORF">KIH39_11415</name>
</gene>
<dbReference type="KEGG" id="tsph:KIH39_11415"/>
<evidence type="ECO:0000313" key="5">
    <source>
        <dbReference type="Proteomes" id="UP000676194"/>
    </source>
</evidence>
<dbReference type="RefSeq" id="WP_213499515.1">
    <property type="nucleotide sequence ID" value="NZ_CP074694.1"/>
</dbReference>
<dbReference type="InterPro" id="IPR036894">
    <property type="entry name" value="YbaB-like_sf"/>
</dbReference>
<accession>A0A8E6BAL5</accession>